<dbReference type="PROSITE" id="PS00061">
    <property type="entry name" value="ADH_SHORT"/>
    <property type="match status" value="1"/>
</dbReference>
<dbReference type="InterPro" id="IPR002347">
    <property type="entry name" value="SDR_fam"/>
</dbReference>
<proteinExistence type="inferred from homology"/>
<comment type="similarity">
    <text evidence="1">Belongs to the short-chain dehydrogenases/reductases (SDR) family.</text>
</comment>
<dbReference type="NCBIfam" id="NF005559">
    <property type="entry name" value="PRK07231.1"/>
    <property type="match status" value="1"/>
</dbReference>
<protein>
    <submittedName>
        <fullName evidence="3">SDR family oxidoreductase</fullName>
    </submittedName>
</protein>
<evidence type="ECO:0000256" key="1">
    <source>
        <dbReference type="ARBA" id="ARBA00006484"/>
    </source>
</evidence>
<dbReference type="PANTHER" id="PTHR42760">
    <property type="entry name" value="SHORT-CHAIN DEHYDROGENASES/REDUCTASES FAMILY MEMBER"/>
    <property type="match status" value="1"/>
</dbReference>
<dbReference type="PRINTS" id="PR00080">
    <property type="entry name" value="SDRFAMILY"/>
</dbReference>
<keyword evidence="4" id="KW-1185">Reference proteome</keyword>
<dbReference type="FunFam" id="3.40.50.720:FF:000084">
    <property type="entry name" value="Short-chain dehydrogenase reductase"/>
    <property type="match status" value="1"/>
</dbReference>
<dbReference type="SUPFAM" id="SSF51735">
    <property type="entry name" value="NAD(P)-binding Rossmann-fold domains"/>
    <property type="match status" value="1"/>
</dbReference>
<comment type="caution">
    <text evidence="3">The sequence shown here is derived from an EMBL/GenBank/DDBJ whole genome shotgun (WGS) entry which is preliminary data.</text>
</comment>
<name>A0A926XZA7_9BACT</name>
<dbReference type="CDD" id="cd05233">
    <property type="entry name" value="SDR_c"/>
    <property type="match status" value="1"/>
</dbReference>
<dbReference type="InterPro" id="IPR036291">
    <property type="entry name" value="NAD(P)-bd_dom_sf"/>
</dbReference>
<evidence type="ECO:0000259" key="2">
    <source>
        <dbReference type="SMART" id="SM00822"/>
    </source>
</evidence>
<feature type="domain" description="Ketoreductase" evidence="2">
    <location>
        <begin position="20"/>
        <end position="196"/>
    </location>
</feature>
<dbReference type="InterPro" id="IPR057326">
    <property type="entry name" value="KR_dom"/>
</dbReference>
<reference evidence="3" key="1">
    <citation type="submission" date="2020-09" db="EMBL/GenBank/DDBJ databases">
        <authorList>
            <person name="Kim M.K."/>
        </authorList>
    </citation>
    <scope>NUCLEOTIDE SEQUENCE</scope>
    <source>
        <strain evidence="3">BT702</strain>
    </source>
</reference>
<dbReference type="Proteomes" id="UP000598820">
    <property type="component" value="Unassembled WGS sequence"/>
</dbReference>
<dbReference type="GO" id="GO:0016616">
    <property type="term" value="F:oxidoreductase activity, acting on the CH-OH group of donors, NAD or NADP as acceptor"/>
    <property type="evidence" value="ECO:0007669"/>
    <property type="project" value="TreeGrafter"/>
</dbReference>
<sequence>MEEQITETQKNLTVFSLEGKLALITGGGSGIGFDIARCIVQAGGRVVITGRREQPLQEATNVLGERATYQVNDVTERASLNKLVERIETTVGPIDILVNNAGINLKKPALDVTDEDFDRIVHTNLNSVFSLTRACAQQMMARKSGSIIMISSMAAYYGIDRVVAYAASKSAVEGMVKVLASEFSGNGVRVNAIAPGFIETAMSKTAMSGDPDRFARAMRRTPMGAFGKPEDIGWAAVFLASEAARYVTGVSLPVDGGNSIGF</sequence>
<dbReference type="GO" id="GO:0030497">
    <property type="term" value="P:fatty acid elongation"/>
    <property type="evidence" value="ECO:0007669"/>
    <property type="project" value="TreeGrafter"/>
</dbReference>
<gene>
    <name evidence="3" type="ORF">IC229_24070</name>
</gene>
<dbReference type="InterPro" id="IPR020904">
    <property type="entry name" value="Sc_DH/Rdtase_CS"/>
</dbReference>
<dbReference type="PANTHER" id="PTHR42760:SF135">
    <property type="entry name" value="BLL7886 PROTEIN"/>
    <property type="match status" value="1"/>
</dbReference>
<dbReference type="EMBL" id="JACWZY010000024">
    <property type="protein sequence ID" value="MBD2703744.1"/>
    <property type="molecule type" value="Genomic_DNA"/>
</dbReference>
<accession>A0A926XZA7</accession>
<dbReference type="Gene3D" id="3.40.50.720">
    <property type="entry name" value="NAD(P)-binding Rossmann-like Domain"/>
    <property type="match status" value="1"/>
</dbReference>
<dbReference type="PRINTS" id="PR00081">
    <property type="entry name" value="GDHRDH"/>
</dbReference>
<dbReference type="SMART" id="SM00822">
    <property type="entry name" value="PKS_KR"/>
    <property type="match status" value="1"/>
</dbReference>
<organism evidence="3 4">
    <name type="scientific">Spirosoma profusum</name>
    <dbReference type="NCBI Taxonomy" id="2771354"/>
    <lineage>
        <taxon>Bacteria</taxon>
        <taxon>Pseudomonadati</taxon>
        <taxon>Bacteroidota</taxon>
        <taxon>Cytophagia</taxon>
        <taxon>Cytophagales</taxon>
        <taxon>Cytophagaceae</taxon>
        <taxon>Spirosoma</taxon>
    </lineage>
</organism>
<evidence type="ECO:0000313" key="3">
    <source>
        <dbReference type="EMBL" id="MBD2703744.1"/>
    </source>
</evidence>
<dbReference type="RefSeq" id="WP_190889651.1">
    <property type="nucleotide sequence ID" value="NZ_JACWZY010000024.1"/>
</dbReference>
<evidence type="ECO:0000313" key="4">
    <source>
        <dbReference type="Proteomes" id="UP000598820"/>
    </source>
</evidence>
<dbReference type="AlphaFoldDB" id="A0A926XZA7"/>
<dbReference type="Pfam" id="PF13561">
    <property type="entry name" value="adh_short_C2"/>
    <property type="match status" value="1"/>
</dbReference>